<dbReference type="InterPro" id="IPR050229">
    <property type="entry name" value="GlpE_sulfurtransferase"/>
</dbReference>
<gene>
    <name evidence="3" type="ORF">DFR40_0334</name>
</gene>
<keyword evidence="1" id="KW-0472">Membrane</keyword>
<dbReference type="SMART" id="SM00450">
    <property type="entry name" value="RHOD"/>
    <property type="match status" value="1"/>
</dbReference>
<proteinExistence type="predicted"/>
<dbReference type="CDD" id="cd00158">
    <property type="entry name" value="RHOD"/>
    <property type="match status" value="1"/>
</dbReference>
<dbReference type="AlphaFoldDB" id="A0A495WMB0"/>
<name>A0A495WMB0_9RHOO</name>
<keyword evidence="1" id="KW-0812">Transmembrane</keyword>
<feature type="transmembrane region" description="Helical" evidence="1">
    <location>
        <begin position="6"/>
        <end position="28"/>
    </location>
</feature>
<organism evidence="3 4">
    <name type="scientific">Azonexus fungiphilus</name>
    <dbReference type="NCBI Taxonomy" id="146940"/>
    <lineage>
        <taxon>Bacteria</taxon>
        <taxon>Pseudomonadati</taxon>
        <taxon>Pseudomonadota</taxon>
        <taxon>Betaproteobacteria</taxon>
        <taxon>Rhodocyclales</taxon>
        <taxon>Azonexaceae</taxon>
        <taxon>Azonexus</taxon>
    </lineage>
</organism>
<evidence type="ECO:0000256" key="1">
    <source>
        <dbReference type="SAM" id="Phobius"/>
    </source>
</evidence>
<dbReference type="PROSITE" id="PS50206">
    <property type="entry name" value="RHODANESE_3"/>
    <property type="match status" value="1"/>
</dbReference>
<keyword evidence="1" id="KW-1133">Transmembrane helix</keyword>
<dbReference type="InterPro" id="IPR001763">
    <property type="entry name" value="Rhodanese-like_dom"/>
</dbReference>
<evidence type="ECO:0000259" key="2">
    <source>
        <dbReference type="PROSITE" id="PS50206"/>
    </source>
</evidence>
<dbReference type="PANTHER" id="PTHR43031">
    <property type="entry name" value="FAD-DEPENDENT OXIDOREDUCTASE"/>
    <property type="match status" value="1"/>
</dbReference>
<dbReference type="Gene3D" id="3.40.250.10">
    <property type="entry name" value="Rhodanese-like domain"/>
    <property type="match status" value="1"/>
</dbReference>
<keyword evidence="4" id="KW-1185">Reference proteome</keyword>
<dbReference type="SUPFAM" id="SSF52821">
    <property type="entry name" value="Rhodanese/Cell cycle control phosphatase"/>
    <property type="match status" value="1"/>
</dbReference>
<dbReference type="PANTHER" id="PTHR43031:SF18">
    <property type="entry name" value="RHODANESE-RELATED SULFURTRANSFERASES"/>
    <property type="match status" value="1"/>
</dbReference>
<protein>
    <submittedName>
        <fullName evidence="3">Rhodanese-related sulfurtransferase</fullName>
    </submittedName>
</protein>
<dbReference type="RefSeq" id="WP_342767594.1">
    <property type="nucleotide sequence ID" value="NZ_RBXP01000003.1"/>
</dbReference>
<accession>A0A495WMB0</accession>
<dbReference type="EMBL" id="RBXP01000003">
    <property type="protein sequence ID" value="RKT62447.1"/>
    <property type="molecule type" value="Genomic_DNA"/>
</dbReference>
<dbReference type="Proteomes" id="UP000270626">
    <property type="component" value="Unassembled WGS sequence"/>
</dbReference>
<dbReference type="GO" id="GO:0016740">
    <property type="term" value="F:transferase activity"/>
    <property type="evidence" value="ECO:0007669"/>
    <property type="project" value="UniProtKB-KW"/>
</dbReference>
<dbReference type="InterPro" id="IPR036873">
    <property type="entry name" value="Rhodanese-like_dom_sf"/>
</dbReference>
<dbReference type="Pfam" id="PF00581">
    <property type="entry name" value="Rhodanese"/>
    <property type="match status" value="1"/>
</dbReference>
<evidence type="ECO:0000313" key="3">
    <source>
        <dbReference type="EMBL" id="RKT62447.1"/>
    </source>
</evidence>
<keyword evidence="3" id="KW-0808">Transferase</keyword>
<evidence type="ECO:0000313" key="4">
    <source>
        <dbReference type="Proteomes" id="UP000270626"/>
    </source>
</evidence>
<sequence length="141" mass="15195">MPMEFINQNILLIAIVAVSGLGLLWPLLFRPVGNAVNPGEATLLINREDARVLDVREAAEFAAGHIPDAIGIPVSKLGERLSELEKFKDKPLIVCCAAGMRSNKACAELKKAGFEKLYNLSGGIDAWVAASYPLHKAGKKK</sequence>
<feature type="domain" description="Rhodanese" evidence="2">
    <location>
        <begin position="46"/>
        <end position="136"/>
    </location>
</feature>
<reference evidence="3 4" key="1">
    <citation type="submission" date="2018-10" db="EMBL/GenBank/DDBJ databases">
        <title>Genomic Encyclopedia of Type Strains, Phase IV (KMG-IV): sequencing the most valuable type-strain genomes for metagenomic binning, comparative biology and taxonomic classification.</title>
        <authorList>
            <person name="Goeker M."/>
        </authorList>
    </citation>
    <scope>NUCLEOTIDE SEQUENCE [LARGE SCALE GENOMIC DNA]</scope>
    <source>
        <strain evidence="3 4">DSM 23841</strain>
    </source>
</reference>
<comment type="caution">
    <text evidence="3">The sequence shown here is derived from an EMBL/GenBank/DDBJ whole genome shotgun (WGS) entry which is preliminary data.</text>
</comment>